<sequence>MGLRTRALALRALGYPKSPPPADLADVTFRELVVWLEDTKIRALPMDSRGPLRDVRASDWPNALAALASTTGSDLDASSPAKAREVLEHLLSHAVGLDYRDDADNLGGVVKDLKRASIATGPPSKRQRLDAAATTTTRPRMRGCGDDALIVKLRELAAALGIQPAAGADADALAGACARGVERLVAPFWSSFVVDDDAPAAARSDPATTTTTTKPKPKPSKRRASPPTRWALDPAAFPSGIDLPDGAPATLTAAVNALRVLHVNDLRALQSAVDALLVAMQEHTSDPRTDSKLGRVGSG</sequence>
<feature type="compositionally biased region" description="Basic residues" evidence="1">
    <location>
        <begin position="215"/>
        <end position="224"/>
    </location>
</feature>
<feature type="compositionally biased region" description="Low complexity" evidence="1">
    <location>
        <begin position="200"/>
        <end position="214"/>
    </location>
</feature>
<evidence type="ECO:0000256" key="1">
    <source>
        <dbReference type="SAM" id="MobiDB-lite"/>
    </source>
</evidence>
<feature type="region of interest" description="Disordered" evidence="1">
    <location>
        <begin position="200"/>
        <end position="231"/>
    </location>
</feature>
<name>A0A7R9TIE5_MICPS</name>
<dbReference type="EMBL" id="HBDY01007054">
    <property type="protein sequence ID" value="CAD8236534.1"/>
    <property type="molecule type" value="Transcribed_RNA"/>
</dbReference>
<dbReference type="PANTHER" id="PTHR15924">
    <property type="entry name" value="CLE"/>
    <property type="match status" value="1"/>
</dbReference>
<accession>A0A7R9TIE5</accession>
<dbReference type="AlphaFoldDB" id="A0A7R9TIE5"/>
<dbReference type="Pfam" id="PF10036">
    <property type="entry name" value="RLL"/>
    <property type="match status" value="1"/>
</dbReference>
<gene>
    <name evidence="2" type="ORF">MPUS1402_LOCUS5237</name>
</gene>
<protein>
    <submittedName>
        <fullName evidence="2">Uncharacterized protein</fullName>
    </submittedName>
</protein>
<proteinExistence type="predicted"/>
<evidence type="ECO:0000313" key="2">
    <source>
        <dbReference type="EMBL" id="CAD8236534.1"/>
    </source>
</evidence>
<reference evidence="2" key="1">
    <citation type="submission" date="2021-01" db="EMBL/GenBank/DDBJ databases">
        <authorList>
            <person name="Corre E."/>
            <person name="Pelletier E."/>
            <person name="Niang G."/>
            <person name="Scheremetjew M."/>
            <person name="Finn R."/>
            <person name="Kale V."/>
            <person name="Holt S."/>
            <person name="Cochrane G."/>
            <person name="Meng A."/>
            <person name="Brown T."/>
            <person name="Cohen L."/>
        </authorList>
    </citation>
    <scope>NUCLEOTIDE SEQUENCE</scope>
    <source>
        <strain evidence="2">RCC1614</strain>
    </source>
</reference>
<organism evidence="2">
    <name type="scientific">Micromonas pusilla</name>
    <name type="common">Picoplanktonic green alga</name>
    <name type="synonym">Chromulina pusilla</name>
    <dbReference type="NCBI Taxonomy" id="38833"/>
    <lineage>
        <taxon>Eukaryota</taxon>
        <taxon>Viridiplantae</taxon>
        <taxon>Chlorophyta</taxon>
        <taxon>Mamiellophyceae</taxon>
        <taxon>Mamiellales</taxon>
        <taxon>Mamiellaceae</taxon>
        <taxon>Micromonas</taxon>
    </lineage>
</organism>
<dbReference type="InterPro" id="IPR019265">
    <property type="entry name" value="RTRAF"/>
</dbReference>
<feature type="region of interest" description="Disordered" evidence="1">
    <location>
        <begin position="118"/>
        <end position="140"/>
    </location>
</feature>